<feature type="transmembrane region" description="Helical" evidence="1">
    <location>
        <begin position="12"/>
        <end position="30"/>
    </location>
</feature>
<dbReference type="RefSeq" id="WP_179724322.1">
    <property type="nucleotide sequence ID" value="NZ_BAABFH010000001.1"/>
</dbReference>
<dbReference type="Proteomes" id="UP000587002">
    <property type="component" value="Unassembled WGS sequence"/>
</dbReference>
<keyword evidence="4" id="KW-1185">Reference proteome</keyword>
<comment type="caution">
    <text evidence="3">The sequence shown here is derived from an EMBL/GenBank/DDBJ whole genome shotgun (WGS) entry which is preliminary data.</text>
</comment>
<dbReference type="Pfam" id="PF07853">
    <property type="entry name" value="DUF1648"/>
    <property type="match status" value="1"/>
</dbReference>
<proteinExistence type="predicted"/>
<keyword evidence="1" id="KW-1133">Transmembrane helix</keyword>
<name>A0A853AVC4_9PSEU</name>
<protein>
    <submittedName>
        <fullName evidence="3">Putative membrane protein</fullName>
    </submittedName>
</protein>
<feature type="transmembrane region" description="Helical" evidence="1">
    <location>
        <begin position="113"/>
        <end position="133"/>
    </location>
</feature>
<gene>
    <name evidence="3" type="ORF">HNR68_005201</name>
</gene>
<keyword evidence="1" id="KW-0812">Transmembrane</keyword>
<feature type="transmembrane region" description="Helical" evidence="1">
    <location>
        <begin position="59"/>
        <end position="81"/>
    </location>
</feature>
<feature type="domain" description="DUF1648" evidence="2">
    <location>
        <begin position="19"/>
        <end position="64"/>
    </location>
</feature>
<sequence>MPAEPPPRFPWLWLVPSLVLLVAMGAWGAVRYPQLPESIPQHIGLGGVDAWTSKSIGSAFLPVFLHLGLTVLFAGIAFGVVRTAPEEELPSDRPPSAIKRPATRASAARLAKAVLACTAGLGVGLLPLCAVQWRTAPSSETPWWLLPLVLVCFFGALVPLIVAAQRDRVEKRVRASR</sequence>
<organism evidence="3 4">
    <name type="scientific">Saccharopolyspora hordei</name>
    <dbReference type="NCBI Taxonomy" id="1838"/>
    <lineage>
        <taxon>Bacteria</taxon>
        <taxon>Bacillati</taxon>
        <taxon>Actinomycetota</taxon>
        <taxon>Actinomycetes</taxon>
        <taxon>Pseudonocardiales</taxon>
        <taxon>Pseudonocardiaceae</taxon>
        <taxon>Saccharopolyspora</taxon>
    </lineage>
</organism>
<evidence type="ECO:0000313" key="3">
    <source>
        <dbReference type="EMBL" id="NYI86571.1"/>
    </source>
</evidence>
<evidence type="ECO:0000259" key="2">
    <source>
        <dbReference type="Pfam" id="PF07853"/>
    </source>
</evidence>
<feature type="transmembrane region" description="Helical" evidence="1">
    <location>
        <begin position="145"/>
        <end position="164"/>
    </location>
</feature>
<dbReference type="EMBL" id="JACCFJ010000001">
    <property type="protein sequence ID" value="NYI86571.1"/>
    <property type="molecule type" value="Genomic_DNA"/>
</dbReference>
<evidence type="ECO:0000313" key="4">
    <source>
        <dbReference type="Proteomes" id="UP000587002"/>
    </source>
</evidence>
<keyword evidence="1" id="KW-0472">Membrane</keyword>
<reference evidence="3 4" key="1">
    <citation type="submission" date="2020-07" db="EMBL/GenBank/DDBJ databases">
        <title>Sequencing the genomes of 1000 actinobacteria strains.</title>
        <authorList>
            <person name="Klenk H.-P."/>
        </authorList>
    </citation>
    <scope>NUCLEOTIDE SEQUENCE [LARGE SCALE GENOMIC DNA]</scope>
    <source>
        <strain evidence="3 4">DSM 44065</strain>
    </source>
</reference>
<dbReference type="AlphaFoldDB" id="A0A853AVC4"/>
<accession>A0A853AVC4</accession>
<dbReference type="InterPro" id="IPR012867">
    <property type="entry name" value="DUF1648"/>
</dbReference>
<evidence type="ECO:0000256" key="1">
    <source>
        <dbReference type="SAM" id="Phobius"/>
    </source>
</evidence>